<dbReference type="HOGENOM" id="CLU_2430563_0_0_1"/>
<reference evidence="2" key="2">
    <citation type="submission" date="2015-03" db="UniProtKB">
        <authorList>
            <consortium name="EnsemblPlants"/>
        </authorList>
    </citation>
    <scope>IDENTIFICATION</scope>
</reference>
<sequence>MRLMVSITKAADSAKKMYIALELPRSPLVPSPSLNGLPASCPAGRRGGFKLADEGGPRRAQPSGGTEDSGRFFMISGEERIVEWIRGRDGG</sequence>
<dbReference type="PaxDb" id="65489-OBART04G29300.2"/>
<evidence type="ECO:0000313" key="2">
    <source>
        <dbReference type="EnsemblPlants" id="OBART04G29300.1"/>
    </source>
</evidence>
<evidence type="ECO:0000256" key="1">
    <source>
        <dbReference type="SAM" id="MobiDB-lite"/>
    </source>
</evidence>
<dbReference type="EnsemblPlants" id="OBART04G29300.3">
    <property type="protein sequence ID" value="OBART04G29300.3"/>
    <property type="gene ID" value="OBART04G29300"/>
</dbReference>
<proteinExistence type="predicted"/>
<organism evidence="2">
    <name type="scientific">Oryza barthii</name>
    <dbReference type="NCBI Taxonomy" id="65489"/>
    <lineage>
        <taxon>Eukaryota</taxon>
        <taxon>Viridiplantae</taxon>
        <taxon>Streptophyta</taxon>
        <taxon>Embryophyta</taxon>
        <taxon>Tracheophyta</taxon>
        <taxon>Spermatophyta</taxon>
        <taxon>Magnoliopsida</taxon>
        <taxon>Liliopsida</taxon>
        <taxon>Poales</taxon>
        <taxon>Poaceae</taxon>
        <taxon>BOP clade</taxon>
        <taxon>Oryzoideae</taxon>
        <taxon>Oryzeae</taxon>
        <taxon>Oryzinae</taxon>
        <taxon>Oryza</taxon>
    </lineage>
</organism>
<evidence type="ECO:0000313" key="3">
    <source>
        <dbReference type="Proteomes" id="UP000026960"/>
    </source>
</evidence>
<protein>
    <submittedName>
        <fullName evidence="2">Uncharacterized protein</fullName>
    </submittedName>
</protein>
<dbReference type="AlphaFoldDB" id="A0A0D3G1L2"/>
<reference evidence="2" key="1">
    <citation type="journal article" date="2009" name="Rice">
        <title>De Novo Next Generation Sequencing of Plant Genomes.</title>
        <authorList>
            <person name="Rounsley S."/>
            <person name="Marri P.R."/>
            <person name="Yu Y."/>
            <person name="He R."/>
            <person name="Sisneros N."/>
            <person name="Goicoechea J.L."/>
            <person name="Lee S.J."/>
            <person name="Angelova A."/>
            <person name="Kudrna D."/>
            <person name="Luo M."/>
            <person name="Affourtit J."/>
            <person name="Desany B."/>
            <person name="Knight J."/>
            <person name="Niazi F."/>
            <person name="Egholm M."/>
            <person name="Wing R.A."/>
        </authorList>
    </citation>
    <scope>NUCLEOTIDE SEQUENCE [LARGE SCALE GENOMIC DNA]</scope>
    <source>
        <strain evidence="2">IRGC 105608</strain>
    </source>
</reference>
<dbReference type="EnsemblPlants" id="OBART04G29300.2">
    <property type="protein sequence ID" value="OBART04G29300.2"/>
    <property type="gene ID" value="OBART04G29300"/>
</dbReference>
<accession>A0A0D3G1L2</accession>
<feature type="region of interest" description="Disordered" evidence="1">
    <location>
        <begin position="31"/>
        <end position="71"/>
    </location>
</feature>
<keyword evidence="3" id="KW-1185">Reference proteome</keyword>
<dbReference type="Gramene" id="OBART04G29300.1">
    <property type="protein sequence ID" value="OBART04G29300.1"/>
    <property type="gene ID" value="OBART04G29300"/>
</dbReference>
<dbReference type="Gramene" id="OBART04G29300.2">
    <property type="protein sequence ID" value="OBART04G29300.2"/>
    <property type="gene ID" value="OBART04G29300"/>
</dbReference>
<dbReference type="Gramene" id="OBART04G29300.3">
    <property type="protein sequence ID" value="OBART04G29300.3"/>
    <property type="gene ID" value="OBART04G29300"/>
</dbReference>
<dbReference type="EnsemblPlants" id="OBART04G29300.1">
    <property type="protein sequence ID" value="OBART04G29300.1"/>
    <property type="gene ID" value="OBART04G29300"/>
</dbReference>
<dbReference type="Proteomes" id="UP000026960">
    <property type="component" value="Chromosome 4"/>
</dbReference>
<name>A0A0D3G1L2_9ORYZ</name>